<reference evidence="1" key="2">
    <citation type="journal article" date="2014" name="ISME J.">
        <title>Microbial stratification in low pH oxic and suboxic macroscopic growths along an acid mine drainage.</title>
        <authorList>
            <person name="Mendez-Garcia C."/>
            <person name="Mesa V."/>
            <person name="Sprenger R.R."/>
            <person name="Richter M."/>
            <person name="Diez M.S."/>
            <person name="Solano J."/>
            <person name="Bargiela R."/>
            <person name="Golyshina O.V."/>
            <person name="Manteca A."/>
            <person name="Ramos J.L."/>
            <person name="Gallego J.R."/>
            <person name="Llorente I."/>
            <person name="Martins Dos Santos V.A."/>
            <person name="Jensen O.N."/>
            <person name="Pelaez A.I."/>
            <person name="Sanchez J."/>
            <person name="Ferrer M."/>
        </authorList>
    </citation>
    <scope>NUCLEOTIDE SEQUENCE</scope>
</reference>
<dbReference type="AlphaFoldDB" id="T1BRJ4"/>
<protein>
    <submittedName>
        <fullName evidence="1">Transposase IS116/IS110/IS902 family protein</fullName>
    </submittedName>
</protein>
<name>T1BRJ4_9ZZZZ</name>
<organism evidence="1">
    <name type="scientific">mine drainage metagenome</name>
    <dbReference type="NCBI Taxonomy" id="410659"/>
    <lineage>
        <taxon>unclassified sequences</taxon>
        <taxon>metagenomes</taxon>
        <taxon>ecological metagenomes</taxon>
    </lineage>
</organism>
<sequence>MRHEALAKPIVDRAWDAQLRLCGRYRRLTLHGKHPNVAIVAVARELAGFIWDIARLTPRPVAA</sequence>
<evidence type="ECO:0000313" key="1">
    <source>
        <dbReference type="EMBL" id="EQD55844.1"/>
    </source>
</evidence>
<dbReference type="EMBL" id="AUZZ01003824">
    <property type="protein sequence ID" value="EQD55844.1"/>
    <property type="molecule type" value="Genomic_DNA"/>
</dbReference>
<reference evidence="1" key="1">
    <citation type="submission" date="2013-08" db="EMBL/GenBank/DDBJ databases">
        <authorList>
            <person name="Mendez C."/>
            <person name="Richter M."/>
            <person name="Ferrer M."/>
            <person name="Sanchez J."/>
        </authorList>
    </citation>
    <scope>NUCLEOTIDE SEQUENCE</scope>
</reference>
<proteinExistence type="predicted"/>
<accession>T1BRJ4</accession>
<comment type="caution">
    <text evidence="1">The sequence shown here is derived from an EMBL/GenBank/DDBJ whole genome shotgun (WGS) entry which is preliminary data.</text>
</comment>
<gene>
    <name evidence="1" type="ORF">B2A_05494</name>
</gene>